<sequence>MPLAGKRKVGKLRFEEIVPELDPEERARRIETFINVLATANKVPGYQGCRYYPDKGYGEVFISP</sequence>
<dbReference type="Proteomes" id="UP000469440">
    <property type="component" value="Unassembled WGS sequence"/>
</dbReference>
<comment type="caution">
    <text evidence="1">The sequence shown here is derived from an EMBL/GenBank/DDBJ whole genome shotgun (WGS) entry which is preliminary data.</text>
</comment>
<dbReference type="EMBL" id="VWXL01000052">
    <property type="protein sequence ID" value="MVB11056.1"/>
    <property type="molecule type" value="Genomic_DNA"/>
</dbReference>
<keyword evidence="2" id="KW-1185">Reference proteome</keyword>
<reference evidence="1 2" key="1">
    <citation type="submission" date="2019-09" db="EMBL/GenBank/DDBJ databases">
        <title>Genome sequence of Clostridium sp. EA1.</title>
        <authorList>
            <person name="Poehlein A."/>
            <person name="Bengelsdorf F.R."/>
            <person name="Daniel R."/>
        </authorList>
    </citation>
    <scope>NUCLEOTIDE SEQUENCE [LARGE SCALE GENOMIC DNA]</scope>
    <source>
        <strain evidence="1 2">EA1</strain>
    </source>
</reference>
<name>A0A6N8HZ17_9FIRM</name>
<proteinExistence type="predicted"/>
<organism evidence="1 2">
    <name type="scientific">Caproicibacter fermentans</name>
    <dbReference type="NCBI Taxonomy" id="2576756"/>
    <lineage>
        <taxon>Bacteria</taxon>
        <taxon>Bacillati</taxon>
        <taxon>Bacillota</taxon>
        <taxon>Clostridia</taxon>
        <taxon>Eubacteriales</taxon>
        <taxon>Acutalibacteraceae</taxon>
        <taxon>Caproicibacter</taxon>
    </lineage>
</organism>
<dbReference type="AlphaFoldDB" id="A0A6N8HZ17"/>
<evidence type="ECO:0000313" key="2">
    <source>
        <dbReference type="Proteomes" id="UP000469440"/>
    </source>
</evidence>
<accession>A0A6N8HZ17</accession>
<protein>
    <submittedName>
        <fullName evidence="1">Uncharacterized protein</fullName>
    </submittedName>
</protein>
<gene>
    <name evidence="1" type="ORF">CAFE_17580</name>
</gene>
<evidence type="ECO:0000313" key="1">
    <source>
        <dbReference type="EMBL" id="MVB11056.1"/>
    </source>
</evidence>